<comment type="caution">
    <text evidence="3">The sequence shown here is derived from an EMBL/GenBank/DDBJ whole genome shotgun (WGS) entry which is preliminary data.</text>
</comment>
<feature type="transmembrane region" description="Helical" evidence="1">
    <location>
        <begin position="135"/>
        <end position="157"/>
    </location>
</feature>
<organism evidence="3 4">
    <name type="scientific">Giesbergeria sinuosa</name>
    <dbReference type="NCBI Taxonomy" id="80883"/>
    <lineage>
        <taxon>Bacteria</taxon>
        <taxon>Pseudomonadati</taxon>
        <taxon>Pseudomonadota</taxon>
        <taxon>Betaproteobacteria</taxon>
        <taxon>Burkholderiales</taxon>
        <taxon>Comamonadaceae</taxon>
        <taxon>Giesbergeria</taxon>
    </lineage>
</organism>
<evidence type="ECO:0000256" key="1">
    <source>
        <dbReference type="SAM" id="Phobius"/>
    </source>
</evidence>
<feature type="domain" description="Urease accessory protein UreH-like transmembrane" evidence="2">
    <location>
        <begin position="8"/>
        <end position="220"/>
    </location>
</feature>
<reference evidence="4" key="1">
    <citation type="journal article" date="2019" name="Int. J. Syst. Evol. Microbiol.">
        <title>The Global Catalogue of Microorganisms (GCM) 10K type strain sequencing project: providing services to taxonomists for standard genome sequencing and annotation.</title>
        <authorList>
            <consortium name="The Broad Institute Genomics Platform"/>
            <consortium name="The Broad Institute Genome Sequencing Center for Infectious Disease"/>
            <person name="Wu L."/>
            <person name="Ma J."/>
        </authorList>
    </citation>
    <scope>NUCLEOTIDE SEQUENCE [LARGE SCALE GENOMIC DNA]</scope>
    <source>
        <strain evidence="4">CCUG 49452</strain>
    </source>
</reference>
<name>A0ABV9Q988_9BURK</name>
<dbReference type="Pfam" id="PF13386">
    <property type="entry name" value="DsbD_2"/>
    <property type="match status" value="1"/>
</dbReference>
<evidence type="ECO:0000259" key="2">
    <source>
        <dbReference type="Pfam" id="PF13386"/>
    </source>
</evidence>
<feature type="transmembrane region" description="Helical" evidence="1">
    <location>
        <begin position="169"/>
        <end position="195"/>
    </location>
</feature>
<dbReference type="InterPro" id="IPR039447">
    <property type="entry name" value="UreH-like_TM_dom"/>
</dbReference>
<keyword evidence="1" id="KW-1133">Transmembrane helix</keyword>
<keyword evidence="1" id="KW-0472">Membrane</keyword>
<dbReference type="EMBL" id="JBHSHJ010000002">
    <property type="protein sequence ID" value="MFC4788066.1"/>
    <property type="molecule type" value="Genomic_DNA"/>
</dbReference>
<feature type="transmembrane region" description="Helical" evidence="1">
    <location>
        <begin position="95"/>
        <end position="114"/>
    </location>
</feature>
<feature type="transmembrane region" description="Helical" evidence="1">
    <location>
        <begin position="65"/>
        <end position="83"/>
    </location>
</feature>
<evidence type="ECO:0000313" key="3">
    <source>
        <dbReference type="EMBL" id="MFC4788066.1"/>
    </source>
</evidence>
<dbReference type="PANTHER" id="PTHR42208">
    <property type="entry name" value="HEAVY METAL TRANSPORTER-RELATED"/>
    <property type="match status" value="1"/>
</dbReference>
<evidence type="ECO:0000313" key="4">
    <source>
        <dbReference type="Proteomes" id="UP001596001"/>
    </source>
</evidence>
<sequence length="237" mass="25282">MLFSVAWTALLMGLVGGPHCLAMCAAPCGAVVGAGTNTPPEQPVHWQGAPPQHQRRVWAYHLGRLLGYAAVGALAAVAMQSLAWLTVQSAALRPAWTMLHVGVLAWGLMMVVLARQPAWVEQTGRSLWQRVRPVVAKPGGVFATGFLWALMPCGLLYSALLVASLSGSAVSGAITMALFAVGSGLWLVAGPWLWLRLRQRLKVHGDRGTRLAGILLCGVALWALWLDATHGPELWCS</sequence>
<dbReference type="RefSeq" id="WP_382430504.1">
    <property type="nucleotide sequence ID" value="NZ_JBHSHJ010000002.1"/>
</dbReference>
<keyword evidence="4" id="KW-1185">Reference proteome</keyword>
<dbReference type="Proteomes" id="UP001596001">
    <property type="component" value="Unassembled WGS sequence"/>
</dbReference>
<accession>A0ABV9Q988</accession>
<feature type="transmembrane region" description="Helical" evidence="1">
    <location>
        <begin position="207"/>
        <end position="225"/>
    </location>
</feature>
<protein>
    <submittedName>
        <fullName evidence="3">Sulfite exporter TauE/SafE family protein</fullName>
    </submittedName>
</protein>
<keyword evidence="1" id="KW-0812">Transmembrane</keyword>
<proteinExistence type="predicted"/>
<dbReference type="PANTHER" id="PTHR42208:SF1">
    <property type="entry name" value="HEAVY METAL TRANSPORTER"/>
    <property type="match status" value="1"/>
</dbReference>
<gene>
    <name evidence="3" type="ORF">ACFO6X_03575</name>
</gene>